<dbReference type="PROSITE" id="PS50928">
    <property type="entry name" value="ABC_TM1"/>
    <property type="match status" value="1"/>
</dbReference>
<evidence type="ECO:0000259" key="8">
    <source>
        <dbReference type="PROSITE" id="PS50928"/>
    </source>
</evidence>
<keyword evidence="3" id="KW-1003">Cell membrane</keyword>
<keyword evidence="2 7" id="KW-0813">Transport</keyword>
<feature type="transmembrane region" description="Helical" evidence="7">
    <location>
        <begin position="156"/>
        <end position="175"/>
    </location>
</feature>
<evidence type="ECO:0000256" key="1">
    <source>
        <dbReference type="ARBA" id="ARBA00004651"/>
    </source>
</evidence>
<dbReference type="SUPFAM" id="SSF161098">
    <property type="entry name" value="MetI-like"/>
    <property type="match status" value="1"/>
</dbReference>
<dbReference type="InterPro" id="IPR035906">
    <property type="entry name" value="MetI-like_sf"/>
</dbReference>
<evidence type="ECO:0000256" key="6">
    <source>
        <dbReference type="ARBA" id="ARBA00023136"/>
    </source>
</evidence>
<keyword evidence="6 7" id="KW-0472">Membrane</keyword>
<dbReference type="Proteomes" id="UP000746471">
    <property type="component" value="Unassembled WGS sequence"/>
</dbReference>
<comment type="similarity">
    <text evidence="7">Belongs to the binding-protein-dependent transport system permease family.</text>
</comment>
<dbReference type="PANTHER" id="PTHR30151:SF0">
    <property type="entry name" value="ABC TRANSPORTER PERMEASE PROTEIN MJ0413-RELATED"/>
    <property type="match status" value="1"/>
</dbReference>
<protein>
    <submittedName>
        <fullName evidence="9">ABC transporter permease</fullName>
    </submittedName>
</protein>
<dbReference type="EMBL" id="JAHBCL010000010">
    <property type="protein sequence ID" value="MBS7526506.1"/>
    <property type="molecule type" value="Genomic_DNA"/>
</dbReference>
<comment type="subcellular location">
    <subcellularLocation>
        <location evidence="1 7">Cell membrane</location>
        <topology evidence="1 7">Multi-pass membrane protein</topology>
    </subcellularLocation>
</comment>
<dbReference type="PANTHER" id="PTHR30151">
    <property type="entry name" value="ALKANE SULFONATE ABC TRANSPORTER-RELATED, MEMBRANE SUBUNIT"/>
    <property type="match status" value="1"/>
</dbReference>
<evidence type="ECO:0000256" key="7">
    <source>
        <dbReference type="RuleBase" id="RU363032"/>
    </source>
</evidence>
<dbReference type="Gene3D" id="1.10.3720.10">
    <property type="entry name" value="MetI-like"/>
    <property type="match status" value="1"/>
</dbReference>
<feature type="transmembrane region" description="Helical" evidence="7">
    <location>
        <begin position="54"/>
        <end position="76"/>
    </location>
</feature>
<evidence type="ECO:0000313" key="9">
    <source>
        <dbReference type="EMBL" id="MBS7526506.1"/>
    </source>
</evidence>
<evidence type="ECO:0000256" key="5">
    <source>
        <dbReference type="ARBA" id="ARBA00022989"/>
    </source>
</evidence>
<comment type="caution">
    <text evidence="9">The sequence shown here is derived from an EMBL/GenBank/DDBJ whole genome shotgun (WGS) entry which is preliminary data.</text>
</comment>
<feature type="domain" description="ABC transmembrane type-1" evidence="8">
    <location>
        <begin position="50"/>
        <end position="230"/>
    </location>
</feature>
<evidence type="ECO:0000256" key="2">
    <source>
        <dbReference type="ARBA" id="ARBA00022448"/>
    </source>
</evidence>
<keyword evidence="4 7" id="KW-0812">Transmembrane</keyword>
<dbReference type="RefSeq" id="WP_213236363.1">
    <property type="nucleotide sequence ID" value="NZ_JAHBCL010000010.1"/>
</dbReference>
<feature type="transmembrane region" description="Helical" evidence="7">
    <location>
        <begin position="88"/>
        <end position="110"/>
    </location>
</feature>
<gene>
    <name evidence="9" type="ORF">KHM83_07430</name>
</gene>
<reference evidence="9 10" key="1">
    <citation type="submission" date="2021-05" db="EMBL/GenBank/DDBJ databases">
        <title>Fusibacter ferrireducens sp. nov., an anaerobic, sulfur- and Fe-reducing bacterium isolated from the mangrove sediment.</title>
        <authorList>
            <person name="Qiu D."/>
        </authorList>
    </citation>
    <scope>NUCLEOTIDE SEQUENCE [LARGE SCALE GENOMIC DNA]</scope>
    <source>
        <strain evidence="9 10">DSM 12116</strain>
    </source>
</reference>
<feature type="transmembrane region" description="Helical" evidence="7">
    <location>
        <begin position="207"/>
        <end position="230"/>
    </location>
</feature>
<keyword evidence="5 7" id="KW-1133">Transmembrane helix</keyword>
<organism evidence="9 10">
    <name type="scientific">Fusibacter paucivorans</name>
    <dbReference type="NCBI Taxonomy" id="76009"/>
    <lineage>
        <taxon>Bacteria</taxon>
        <taxon>Bacillati</taxon>
        <taxon>Bacillota</taxon>
        <taxon>Clostridia</taxon>
        <taxon>Eubacteriales</taxon>
        <taxon>Eubacteriales Family XII. Incertae Sedis</taxon>
        <taxon>Fusibacter</taxon>
    </lineage>
</organism>
<evidence type="ECO:0000256" key="3">
    <source>
        <dbReference type="ARBA" id="ARBA00022475"/>
    </source>
</evidence>
<accession>A0ABS5PQ57</accession>
<dbReference type="Pfam" id="PF00528">
    <property type="entry name" value="BPD_transp_1"/>
    <property type="match status" value="1"/>
</dbReference>
<keyword evidence="10" id="KW-1185">Reference proteome</keyword>
<feature type="transmembrane region" description="Helical" evidence="7">
    <location>
        <begin position="181"/>
        <end position="200"/>
    </location>
</feature>
<name>A0ABS5PQ57_9FIRM</name>
<dbReference type="InterPro" id="IPR000515">
    <property type="entry name" value="MetI-like"/>
</dbReference>
<proteinExistence type="inferred from homology"/>
<sequence length="243" mass="27467">MKRKQVLYSSIAIFLLWLAFAFLDRRGIIPSPVNVILYLTVHWARLLQHLSMSFFRICIAIFATMVTGTAIGILSARSAKADAAVTPLLYALYPVPKIAFLPLLMLFFGLGNMSKILLVSLILFFQIAIAVRDGVKNIPEGYFLTVKPFRPSTMQLYQHVILPALLPQLFTALRVSVGTSISVLFFAENFATQYGIGYFIMDSWLKLDYCAMFAGIIVISFMGSFIFLLIDLSEKHFCRWRVL</sequence>
<evidence type="ECO:0000313" key="10">
    <source>
        <dbReference type="Proteomes" id="UP000746471"/>
    </source>
</evidence>
<feature type="transmembrane region" description="Helical" evidence="7">
    <location>
        <begin position="116"/>
        <end position="135"/>
    </location>
</feature>
<evidence type="ECO:0000256" key="4">
    <source>
        <dbReference type="ARBA" id="ARBA00022692"/>
    </source>
</evidence>